<keyword evidence="6 8" id="KW-1133">Transmembrane helix</keyword>
<keyword evidence="3" id="KW-1003">Cell membrane</keyword>
<dbReference type="OrthoDB" id="10260344at2759"/>
<feature type="transmembrane region" description="Helical" evidence="8">
    <location>
        <begin position="432"/>
        <end position="450"/>
    </location>
</feature>
<feature type="transmembrane region" description="Helical" evidence="8">
    <location>
        <begin position="293"/>
        <end position="317"/>
    </location>
</feature>
<dbReference type="PANTHER" id="PTHR30574">
    <property type="entry name" value="INNER MEMBRANE PROTEIN YEDE"/>
    <property type="match status" value="1"/>
</dbReference>
<dbReference type="EMBL" id="GG738852">
    <property type="protein sequence ID" value="EFC48205.1"/>
    <property type="molecule type" value="Genomic_DNA"/>
</dbReference>
<gene>
    <name evidence="9" type="ORF">NAEGRDRAFT_78628</name>
</gene>
<feature type="transmembrane region" description="Helical" evidence="8">
    <location>
        <begin position="224"/>
        <end position="251"/>
    </location>
</feature>
<feature type="transmembrane region" description="Helical" evidence="8">
    <location>
        <begin position="164"/>
        <end position="182"/>
    </location>
</feature>
<dbReference type="RefSeq" id="XP_002680949.1">
    <property type="nucleotide sequence ID" value="XM_002680903.1"/>
</dbReference>
<dbReference type="Pfam" id="PF04143">
    <property type="entry name" value="Sulf_transp"/>
    <property type="match status" value="2"/>
</dbReference>
<sequence length="958" mass="106987">MSFRNHQGGEVSKPLINNNAALYSSPYSTIPNSSSLPSSSLEEKSSSCTKWKEQVKGWRRITSHILAIIIILSVLGFAGAYFGEHDLKGAPTWKLGLLMLVSVSFGFVLIQGAFGFGAHFRVLYKQQYEPVMIELREESEDEEKKMKNILPPSKVLPQFSTMQAHAVMIAIATFLFSMLYIIDKAAGWKMYAPEASPMTISIILGGFLFGFGMQLGDACASGTLFTIGAGSLWSVYLLVFFVAGSVIATALQSAGDWNISFPNHVGLSLLFPGAFLKKGYGIAFLQKHAWLEYLIAVFAMCTQITILLAFAIGVHFYNKRKQKEASREGLINQVENEEVQLSTSQKIKEFFSNIIFKLIYGPWDIMSTGIALAFFNFFFLLITQHPMGLTGPFAIIGCKILDAIAPNLNVPGWSAWKGTDLRKANMLFNPNFILDFGIVYGAIIATLLKGKFPSFLDGMSLKSFAPKRTDENGDRASVFFTISNYISRFVDWIKDNFGIAIAKIIGGIAMGIGAKFGYGCNIGAYFSGVSCMSIHGYTWIIMALFGGYLGAVARPYFGYKKRKVACGKKKPIQLEGNEGTKPNNPAVLPLLVKPNNNNNIEKNNENRQKGSGRIAKNPTEIELENYEGISDYLNKDLKTLPYLGIVMPTIPRGPKQQLKVDYFTPTLASYHAEFQKHPILGKLISMYVMNMRGNEKHELFEKLHDQYKETTYGNEERKVWNFNKLDTSEVYQAPDGKSIIPPTAHRQTSDVIHFLSSVDKKTKYLLIVEDDFLVCELALTTILHLIEKSNARYGENGWAAIRIASGLNGIIMRNENGDVAAYAEHLIKRIGKRPPDHLFTEFAARETPSSLAYFGNRYMVAYKYNLLFHLGKVSTIRATEHYDMPKCWETLIYPVSFEVEAFDPKQCPTDDLWPCTKYTRIQSQVVADIPIVDVTNTFPTMRPMKLGSSNTEPKGVAI</sequence>
<dbReference type="GeneID" id="8860581"/>
<evidence type="ECO:0000256" key="3">
    <source>
        <dbReference type="ARBA" id="ARBA00022475"/>
    </source>
</evidence>
<dbReference type="InterPro" id="IPR007272">
    <property type="entry name" value="Sulf_transp_TsuA/YedE"/>
</dbReference>
<evidence type="ECO:0000313" key="10">
    <source>
        <dbReference type="Proteomes" id="UP000006671"/>
    </source>
</evidence>
<comment type="subcellular location">
    <subcellularLocation>
        <location evidence="1">Cell inner membrane</location>
        <topology evidence="1">Multi-pass membrane protein</topology>
    </subcellularLocation>
</comment>
<dbReference type="InParanoid" id="D2V529"/>
<evidence type="ECO:0008006" key="11">
    <source>
        <dbReference type="Google" id="ProtNLM"/>
    </source>
</evidence>
<feature type="transmembrane region" description="Helical" evidence="8">
    <location>
        <begin position="61"/>
        <end position="83"/>
    </location>
</feature>
<accession>D2V529</accession>
<dbReference type="eggNOG" id="ENOG502S024">
    <property type="taxonomic scope" value="Eukaryota"/>
</dbReference>
<keyword evidence="2" id="KW-0813">Transport</keyword>
<feature type="transmembrane region" description="Helical" evidence="8">
    <location>
        <begin position="534"/>
        <end position="553"/>
    </location>
</feature>
<keyword evidence="7 8" id="KW-0472">Membrane</keyword>
<dbReference type="KEGG" id="ngr:NAEGRDRAFT_78628"/>
<proteinExistence type="predicted"/>
<evidence type="ECO:0000256" key="4">
    <source>
        <dbReference type="ARBA" id="ARBA00022519"/>
    </source>
</evidence>
<feature type="transmembrane region" description="Helical" evidence="8">
    <location>
        <begin position="497"/>
        <end position="514"/>
    </location>
</feature>
<dbReference type="VEuPathDB" id="AmoebaDB:NAEGRDRAFT_78628"/>
<dbReference type="PANTHER" id="PTHR30574:SF1">
    <property type="entry name" value="SULPHUR TRANSPORT DOMAIN-CONTAINING PROTEIN"/>
    <property type="match status" value="1"/>
</dbReference>
<evidence type="ECO:0000256" key="8">
    <source>
        <dbReference type="SAM" id="Phobius"/>
    </source>
</evidence>
<keyword evidence="5 8" id="KW-0812">Transmembrane</keyword>
<keyword evidence="10" id="KW-1185">Reference proteome</keyword>
<dbReference type="Proteomes" id="UP000006671">
    <property type="component" value="Unassembled WGS sequence"/>
</dbReference>
<evidence type="ECO:0000256" key="5">
    <source>
        <dbReference type="ARBA" id="ARBA00022692"/>
    </source>
</evidence>
<evidence type="ECO:0000256" key="7">
    <source>
        <dbReference type="ARBA" id="ARBA00023136"/>
    </source>
</evidence>
<protein>
    <recommendedName>
        <fullName evidence="11">Sulphur transport domain-containing protein</fullName>
    </recommendedName>
</protein>
<keyword evidence="4" id="KW-0997">Cell inner membrane</keyword>
<evidence type="ECO:0000313" key="9">
    <source>
        <dbReference type="EMBL" id="EFC48205.1"/>
    </source>
</evidence>
<reference evidence="9 10" key="1">
    <citation type="journal article" date="2010" name="Cell">
        <title>The genome of Naegleria gruberi illuminates early eukaryotic versatility.</title>
        <authorList>
            <person name="Fritz-Laylin L.K."/>
            <person name="Prochnik S.E."/>
            <person name="Ginger M.L."/>
            <person name="Dacks J.B."/>
            <person name="Carpenter M.L."/>
            <person name="Field M.C."/>
            <person name="Kuo A."/>
            <person name="Paredez A."/>
            <person name="Chapman J."/>
            <person name="Pham J."/>
            <person name="Shu S."/>
            <person name="Neupane R."/>
            <person name="Cipriano M."/>
            <person name="Mancuso J."/>
            <person name="Tu H."/>
            <person name="Salamov A."/>
            <person name="Lindquist E."/>
            <person name="Shapiro H."/>
            <person name="Lucas S."/>
            <person name="Grigoriev I.V."/>
            <person name="Cande W.Z."/>
            <person name="Fulton C."/>
            <person name="Rokhsar D.S."/>
            <person name="Dawson S.C."/>
        </authorList>
    </citation>
    <scope>NUCLEOTIDE SEQUENCE [LARGE SCALE GENOMIC DNA]</scope>
    <source>
        <strain evidence="9 10">NEG-M</strain>
    </source>
</reference>
<evidence type="ECO:0000256" key="6">
    <source>
        <dbReference type="ARBA" id="ARBA00022989"/>
    </source>
</evidence>
<feature type="transmembrane region" description="Helical" evidence="8">
    <location>
        <begin position="194"/>
        <end position="212"/>
    </location>
</feature>
<name>D2V529_NAEGR</name>
<feature type="transmembrane region" description="Helical" evidence="8">
    <location>
        <begin position="358"/>
        <end position="382"/>
    </location>
</feature>
<evidence type="ECO:0000256" key="2">
    <source>
        <dbReference type="ARBA" id="ARBA00022448"/>
    </source>
</evidence>
<organism evidence="10">
    <name type="scientific">Naegleria gruberi</name>
    <name type="common">Amoeba</name>
    <dbReference type="NCBI Taxonomy" id="5762"/>
    <lineage>
        <taxon>Eukaryota</taxon>
        <taxon>Discoba</taxon>
        <taxon>Heterolobosea</taxon>
        <taxon>Tetramitia</taxon>
        <taxon>Eutetramitia</taxon>
        <taxon>Vahlkampfiidae</taxon>
        <taxon>Naegleria</taxon>
    </lineage>
</organism>
<evidence type="ECO:0000256" key="1">
    <source>
        <dbReference type="ARBA" id="ARBA00004429"/>
    </source>
</evidence>
<dbReference type="AlphaFoldDB" id="D2V529"/>
<feature type="transmembrane region" description="Helical" evidence="8">
    <location>
        <begin position="95"/>
        <end position="118"/>
    </location>
</feature>
<dbReference type="GO" id="GO:0005886">
    <property type="term" value="C:plasma membrane"/>
    <property type="evidence" value="ECO:0007669"/>
    <property type="project" value="UniProtKB-SubCell"/>
</dbReference>